<feature type="signal peptide" evidence="2">
    <location>
        <begin position="1"/>
        <end position="27"/>
    </location>
</feature>
<evidence type="ECO:0000313" key="4">
    <source>
        <dbReference type="Proteomes" id="UP000252517"/>
    </source>
</evidence>
<organism evidence="3 4">
    <name type="scientific">Thalassospira profundimaris</name>
    <dbReference type="NCBI Taxonomy" id="502049"/>
    <lineage>
        <taxon>Bacteria</taxon>
        <taxon>Pseudomonadati</taxon>
        <taxon>Pseudomonadota</taxon>
        <taxon>Alphaproteobacteria</taxon>
        <taxon>Rhodospirillales</taxon>
        <taxon>Thalassospiraceae</taxon>
        <taxon>Thalassospira</taxon>
    </lineage>
</organism>
<accession>A0A367X8N1</accession>
<evidence type="ECO:0000313" key="3">
    <source>
        <dbReference type="EMBL" id="RCK49937.1"/>
    </source>
</evidence>
<gene>
    <name evidence="3" type="ORF">TH25_13140</name>
</gene>
<dbReference type="Proteomes" id="UP000252517">
    <property type="component" value="Unassembled WGS sequence"/>
</dbReference>
<feature type="region of interest" description="Disordered" evidence="1">
    <location>
        <begin position="277"/>
        <end position="308"/>
    </location>
</feature>
<dbReference type="AlphaFoldDB" id="A0A367X8N1"/>
<evidence type="ECO:0000256" key="2">
    <source>
        <dbReference type="SAM" id="SignalP"/>
    </source>
</evidence>
<comment type="caution">
    <text evidence="3">The sequence shown here is derived from an EMBL/GenBank/DDBJ whole genome shotgun (WGS) entry which is preliminary data.</text>
</comment>
<keyword evidence="2" id="KW-0732">Signal</keyword>
<feature type="chain" id="PRO_5016628357" evidence="2">
    <location>
        <begin position="28"/>
        <end position="308"/>
    </location>
</feature>
<name>A0A367X8N1_9PROT</name>
<proteinExistence type="predicted"/>
<sequence>MKRLIKVAAIAALVGSFVAGNALPVRAQNSGTGARIGGVSAGEITFGVNALANVVINSNVTEANDNNNKNNGPANEQNLTAAEKAALDGALTDPASLAQVVQQILQDRQETTNGLTPYIAGLVTKYAIGRNTNAAATITSTAIAVAMGDSVEVKLEKDLVVVAVATATAPDKAGEITAEAAKQMPDFLAEITQAAVTVVPDRAADITAAAVRANPSQAANVAKAAAAAAPQQARAITTAAAAQAPGQASSIVSEVSLVVVLNGGASQDVIDGVNNITQDTTNDGFDDVEPVDTSAAQENPASADKPKT</sequence>
<reference evidence="3 4" key="1">
    <citation type="submission" date="2014-07" db="EMBL/GenBank/DDBJ databases">
        <title>Draft genome sequence of Thalassospira profundimaris S25-3-2.</title>
        <authorList>
            <person name="Lai Q."/>
            <person name="Shao Z."/>
        </authorList>
    </citation>
    <scope>NUCLEOTIDE SEQUENCE [LARGE SCALE GENOMIC DNA]</scope>
    <source>
        <strain evidence="3 4">S25-3-2</strain>
    </source>
</reference>
<protein>
    <submittedName>
        <fullName evidence="3">Uncharacterized protein</fullName>
    </submittedName>
</protein>
<evidence type="ECO:0000256" key="1">
    <source>
        <dbReference type="SAM" id="MobiDB-lite"/>
    </source>
</evidence>
<dbReference type="EMBL" id="JPWH01000009">
    <property type="protein sequence ID" value="RCK49937.1"/>
    <property type="molecule type" value="Genomic_DNA"/>
</dbReference>